<gene>
    <name evidence="5" type="ORF">MBM_01065</name>
</gene>
<name>K1XI02_MARBU</name>
<accession>K1XI02</accession>
<dbReference type="GO" id="GO:0004601">
    <property type="term" value="F:peroxidase activity"/>
    <property type="evidence" value="ECO:0007669"/>
    <property type="project" value="UniProtKB-KW"/>
</dbReference>
<dbReference type="GO" id="GO:0046872">
    <property type="term" value="F:metal ion binding"/>
    <property type="evidence" value="ECO:0007669"/>
    <property type="project" value="UniProtKB-KW"/>
</dbReference>
<keyword evidence="1" id="KW-0349">Heme</keyword>
<dbReference type="EMBL" id="JH921429">
    <property type="protein sequence ID" value="EKD20383.1"/>
    <property type="molecule type" value="Genomic_DNA"/>
</dbReference>
<dbReference type="Proteomes" id="UP000006753">
    <property type="component" value="Unassembled WGS sequence"/>
</dbReference>
<proteinExistence type="predicted"/>
<feature type="compositionally biased region" description="Polar residues" evidence="4">
    <location>
        <begin position="247"/>
        <end position="266"/>
    </location>
</feature>
<keyword evidence="3" id="KW-0408">Iron</keyword>
<dbReference type="Pfam" id="PF01126">
    <property type="entry name" value="Heme_oxygenase"/>
    <property type="match status" value="1"/>
</dbReference>
<dbReference type="OrthoDB" id="652091at2759"/>
<feature type="compositionally biased region" description="Basic and acidic residues" evidence="4">
    <location>
        <begin position="375"/>
        <end position="391"/>
    </location>
</feature>
<keyword evidence="2" id="KW-0479">Metal-binding</keyword>
<keyword evidence="5" id="KW-0575">Peroxidase</keyword>
<evidence type="ECO:0000256" key="1">
    <source>
        <dbReference type="ARBA" id="ARBA00022617"/>
    </source>
</evidence>
<feature type="region of interest" description="Disordered" evidence="4">
    <location>
        <begin position="1"/>
        <end position="20"/>
    </location>
</feature>
<sequence>MSDNIPTPSSIPSPPINPHSLSERINISTRPLHTQLNRLILTRLPLALPPYTNNPSTYVSGLLHIAPIYNTFESLWATILCSPQLPTTIKGYQDACDPDKPLLDSRTIPLLSPTSTEPPILHIPRICGRTHSLLTHLRLPGLLRADRLLADLRTLANVPDYQIDVQLAAISHSGPLSQFLAHTKVSVEANPHVLLAYAWVLYMALFSGGRYLRAALKDAGGHGTTFWDRDRSPSRPYSIDDSAVPPRSTSRQAHSQSESDTAPTRSEPNHNFPPRPSEPVAGLQFFNFVGSEDGEDLKREFKKRIADAENLLTAREKDDIEVEAQHIFTYLIQLVHQLDVAVGTKAEDLKTSANAARGIPLSASRDSVSVAKERIGRNTIQREESEQREEQGPLTEAEAEGPRKRSFLDVVGGPLAKVVEFRGRILSFDAIVRRLSGPPPTPPQVTFMVEKDVILDDGVVDQQDVVVVKEGGPMSLQILATLLLMIVLLGYKIHRYGALGQGGSRGVFGGVGARARISTWTMVRMGHTAANGHQ</sequence>
<dbReference type="HOGENOM" id="CLU_038284_2_0_1"/>
<organism evidence="5 6">
    <name type="scientific">Marssonina brunnea f. sp. multigermtubi (strain MB_m1)</name>
    <name type="common">Marssonina leaf spot fungus</name>
    <dbReference type="NCBI Taxonomy" id="1072389"/>
    <lineage>
        <taxon>Eukaryota</taxon>
        <taxon>Fungi</taxon>
        <taxon>Dikarya</taxon>
        <taxon>Ascomycota</taxon>
        <taxon>Pezizomycotina</taxon>
        <taxon>Leotiomycetes</taxon>
        <taxon>Helotiales</taxon>
        <taxon>Drepanopezizaceae</taxon>
        <taxon>Drepanopeziza</taxon>
    </lineage>
</organism>
<dbReference type="PANTHER" id="PTHR10720:SF0">
    <property type="entry name" value="HEME OXYGENASE"/>
    <property type="match status" value="1"/>
</dbReference>
<dbReference type="GeneID" id="18757000"/>
<evidence type="ECO:0000313" key="5">
    <source>
        <dbReference type="EMBL" id="EKD20383.1"/>
    </source>
</evidence>
<dbReference type="GO" id="GO:0004392">
    <property type="term" value="F:heme oxygenase (decyclizing) activity"/>
    <property type="evidence" value="ECO:0007669"/>
    <property type="project" value="InterPro"/>
</dbReference>
<dbReference type="InterPro" id="IPR016084">
    <property type="entry name" value="Haem_Oase-like_multi-hlx"/>
</dbReference>
<evidence type="ECO:0000256" key="3">
    <source>
        <dbReference type="ARBA" id="ARBA00023004"/>
    </source>
</evidence>
<dbReference type="Gene3D" id="1.20.910.10">
    <property type="entry name" value="Heme oxygenase-like"/>
    <property type="match status" value="1"/>
</dbReference>
<dbReference type="PANTHER" id="PTHR10720">
    <property type="entry name" value="HEME OXYGENASE"/>
    <property type="match status" value="1"/>
</dbReference>
<evidence type="ECO:0000256" key="4">
    <source>
        <dbReference type="SAM" id="MobiDB-lite"/>
    </source>
</evidence>
<evidence type="ECO:0000256" key="2">
    <source>
        <dbReference type="ARBA" id="ARBA00022723"/>
    </source>
</evidence>
<feature type="region of interest" description="Disordered" evidence="4">
    <location>
        <begin position="375"/>
        <end position="401"/>
    </location>
</feature>
<keyword evidence="5" id="KW-0560">Oxidoreductase</keyword>
<dbReference type="CDD" id="cd19165">
    <property type="entry name" value="HemeO"/>
    <property type="match status" value="1"/>
</dbReference>
<dbReference type="eggNOG" id="ENOG502S3FB">
    <property type="taxonomic scope" value="Eukaryota"/>
</dbReference>
<dbReference type="AlphaFoldDB" id="K1XI02"/>
<keyword evidence="6" id="KW-1185">Reference proteome</keyword>
<feature type="region of interest" description="Disordered" evidence="4">
    <location>
        <begin position="221"/>
        <end position="278"/>
    </location>
</feature>
<dbReference type="InterPro" id="IPR016053">
    <property type="entry name" value="Haem_Oase-like"/>
</dbReference>
<dbReference type="GO" id="GO:0006788">
    <property type="term" value="P:heme oxidation"/>
    <property type="evidence" value="ECO:0007669"/>
    <property type="project" value="InterPro"/>
</dbReference>
<dbReference type="STRING" id="1072389.K1XI02"/>
<dbReference type="InterPro" id="IPR002051">
    <property type="entry name" value="Haem_Oase"/>
</dbReference>
<protein>
    <submittedName>
        <fullName evidence="5">Heme-binding peroxidase</fullName>
    </submittedName>
</protein>
<reference evidence="5 6" key="1">
    <citation type="journal article" date="2012" name="BMC Genomics">
        <title>Sequencing the genome of Marssonina brunnea reveals fungus-poplar co-evolution.</title>
        <authorList>
            <person name="Zhu S."/>
            <person name="Cao Y.-Z."/>
            <person name="Jiang C."/>
            <person name="Tan B.-Y."/>
            <person name="Wang Z."/>
            <person name="Feng S."/>
            <person name="Zhang L."/>
            <person name="Su X.-H."/>
            <person name="Brejova B."/>
            <person name="Vinar T."/>
            <person name="Xu M."/>
            <person name="Wang M.-X."/>
            <person name="Zhang S.-G."/>
            <person name="Huang M.-R."/>
            <person name="Wu R."/>
            <person name="Zhou Y."/>
        </authorList>
    </citation>
    <scope>NUCLEOTIDE SEQUENCE [LARGE SCALE GENOMIC DNA]</scope>
    <source>
        <strain evidence="5 6">MB_m1</strain>
    </source>
</reference>
<dbReference type="KEGG" id="mbe:MBM_01065"/>
<evidence type="ECO:0000313" key="6">
    <source>
        <dbReference type="Proteomes" id="UP000006753"/>
    </source>
</evidence>
<dbReference type="SUPFAM" id="SSF48613">
    <property type="entry name" value="Heme oxygenase-like"/>
    <property type="match status" value="1"/>
</dbReference>
<dbReference type="InParanoid" id="K1XI02"/>